<name>A0ABQ7V1I3_SOLTU</name>
<protein>
    <submittedName>
        <fullName evidence="2">Uncharacterized protein</fullName>
    </submittedName>
</protein>
<feature type="region of interest" description="Disordered" evidence="1">
    <location>
        <begin position="1"/>
        <end position="62"/>
    </location>
</feature>
<evidence type="ECO:0000256" key="1">
    <source>
        <dbReference type="SAM" id="MobiDB-lite"/>
    </source>
</evidence>
<dbReference type="EMBL" id="JAIVGD010000015">
    <property type="protein sequence ID" value="KAH0757588.1"/>
    <property type="molecule type" value="Genomic_DNA"/>
</dbReference>
<evidence type="ECO:0000313" key="2">
    <source>
        <dbReference type="EMBL" id="KAH0757588.1"/>
    </source>
</evidence>
<organism evidence="2 3">
    <name type="scientific">Solanum tuberosum</name>
    <name type="common">Potato</name>
    <dbReference type="NCBI Taxonomy" id="4113"/>
    <lineage>
        <taxon>Eukaryota</taxon>
        <taxon>Viridiplantae</taxon>
        <taxon>Streptophyta</taxon>
        <taxon>Embryophyta</taxon>
        <taxon>Tracheophyta</taxon>
        <taxon>Spermatophyta</taxon>
        <taxon>Magnoliopsida</taxon>
        <taxon>eudicotyledons</taxon>
        <taxon>Gunneridae</taxon>
        <taxon>Pentapetalae</taxon>
        <taxon>asterids</taxon>
        <taxon>lamiids</taxon>
        <taxon>Solanales</taxon>
        <taxon>Solanaceae</taxon>
        <taxon>Solanoideae</taxon>
        <taxon>Solaneae</taxon>
        <taxon>Solanum</taxon>
    </lineage>
</organism>
<gene>
    <name evidence="2" type="ORF">KY290_021081</name>
</gene>
<evidence type="ECO:0000313" key="3">
    <source>
        <dbReference type="Proteomes" id="UP000826656"/>
    </source>
</evidence>
<feature type="compositionally biased region" description="Polar residues" evidence="1">
    <location>
        <begin position="50"/>
        <end position="62"/>
    </location>
</feature>
<reference evidence="2 3" key="1">
    <citation type="journal article" date="2021" name="bioRxiv">
        <title>Chromosome-scale and haplotype-resolved genome assembly of a tetraploid potato cultivar.</title>
        <authorList>
            <person name="Sun H."/>
            <person name="Jiao W.-B."/>
            <person name="Krause K."/>
            <person name="Campoy J.A."/>
            <person name="Goel M."/>
            <person name="Folz-Donahue K."/>
            <person name="Kukat C."/>
            <person name="Huettel B."/>
            <person name="Schneeberger K."/>
        </authorList>
    </citation>
    <scope>NUCLEOTIDE SEQUENCE [LARGE SCALE GENOMIC DNA]</scope>
    <source>
        <strain evidence="2">SolTubOtavaFocal</strain>
        <tissue evidence="2">Leaves</tissue>
    </source>
</reference>
<proteinExistence type="predicted"/>
<feature type="compositionally biased region" description="Basic and acidic residues" evidence="1">
    <location>
        <begin position="1"/>
        <end position="23"/>
    </location>
</feature>
<keyword evidence="3" id="KW-1185">Reference proteome</keyword>
<sequence length="62" mass="7002">MIESHTKGDKKRYGTRSEMHKVMGSDIAANVIQTERARKRRREGHLPEEPTSTPLHVGSSDT</sequence>
<comment type="caution">
    <text evidence="2">The sequence shown here is derived from an EMBL/GenBank/DDBJ whole genome shotgun (WGS) entry which is preliminary data.</text>
</comment>
<accession>A0ABQ7V1I3</accession>
<dbReference type="Proteomes" id="UP000826656">
    <property type="component" value="Unassembled WGS sequence"/>
</dbReference>